<dbReference type="AlphaFoldDB" id="A0A3D8I248"/>
<organism evidence="3 4">
    <name type="scientific">Helicobacter marmotae</name>
    <dbReference type="NCBI Taxonomy" id="152490"/>
    <lineage>
        <taxon>Bacteria</taxon>
        <taxon>Pseudomonadati</taxon>
        <taxon>Campylobacterota</taxon>
        <taxon>Epsilonproteobacteria</taxon>
        <taxon>Campylobacterales</taxon>
        <taxon>Helicobacteraceae</taxon>
        <taxon>Helicobacter</taxon>
    </lineage>
</organism>
<evidence type="ECO:0000259" key="2">
    <source>
        <dbReference type="Pfam" id="PF09335"/>
    </source>
</evidence>
<reference evidence="3 4" key="1">
    <citation type="submission" date="2018-04" db="EMBL/GenBank/DDBJ databases">
        <title>Novel Campyloabacter and Helicobacter Species and Strains.</title>
        <authorList>
            <person name="Mannion A.J."/>
            <person name="Shen Z."/>
            <person name="Fox J.G."/>
        </authorList>
    </citation>
    <scope>NUCLEOTIDE SEQUENCE [LARGE SCALE GENOMIC DNA]</scope>
    <source>
        <strain evidence="3 4">MIT 98-6070</strain>
    </source>
</reference>
<dbReference type="OrthoDB" id="948134at2"/>
<dbReference type="Proteomes" id="UP000256599">
    <property type="component" value="Unassembled WGS sequence"/>
</dbReference>
<feature type="transmembrane region" description="Helical" evidence="1">
    <location>
        <begin position="171"/>
        <end position="192"/>
    </location>
</feature>
<dbReference type="PANTHER" id="PTHR42709:SF2">
    <property type="entry name" value="INNER MEMBRANE PROTEIN YOHD"/>
    <property type="match status" value="1"/>
</dbReference>
<feature type="transmembrane region" description="Helical" evidence="1">
    <location>
        <begin position="207"/>
        <end position="225"/>
    </location>
</feature>
<dbReference type="InterPro" id="IPR051311">
    <property type="entry name" value="DedA_domain"/>
</dbReference>
<proteinExistence type="predicted"/>
<keyword evidence="1" id="KW-1133">Transmembrane helix</keyword>
<protein>
    <submittedName>
        <fullName evidence="3">DedA family protein</fullName>
    </submittedName>
</protein>
<dbReference type="Pfam" id="PF09335">
    <property type="entry name" value="VTT_dom"/>
    <property type="match status" value="1"/>
</dbReference>
<dbReference type="PANTHER" id="PTHR42709">
    <property type="entry name" value="ALKALINE PHOSPHATASE LIKE PROTEIN"/>
    <property type="match status" value="1"/>
</dbReference>
<dbReference type="GO" id="GO:0005886">
    <property type="term" value="C:plasma membrane"/>
    <property type="evidence" value="ECO:0007669"/>
    <property type="project" value="TreeGrafter"/>
</dbReference>
<comment type="caution">
    <text evidence="3">The sequence shown here is derived from an EMBL/GenBank/DDBJ whole genome shotgun (WGS) entry which is preliminary data.</text>
</comment>
<accession>A0A3D8I248</accession>
<gene>
    <name evidence="3" type="ORF">CQA63_07535</name>
</gene>
<feature type="transmembrane region" description="Helical" evidence="1">
    <location>
        <begin position="57"/>
        <end position="81"/>
    </location>
</feature>
<feature type="transmembrane region" description="Helical" evidence="1">
    <location>
        <begin position="88"/>
        <end position="109"/>
    </location>
</feature>
<keyword evidence="1" id="KW-0812">Transmembrane</keyword>
<dbReference type="InterPro" id="IPR032816">
    <property type="entry name" value="VTT_dom"/>
</dbReference>
<feature type="domain" description="VTT" evidence="2">
    <location>
        <begin position="74"/>
        <end position="188"/>
    </location>
</feature>
<feature type="transmembrane region" description="Helical" evidence="1">
    <location>
        <begin position="129"/>
        <end position="150"/>
    </location>
</feature>
<feature type="transmembrane region" description="Helical" evidence="1">
    <location>
        <begin position="18"/>
        <end position="37"/>
    </location>
</feature>
<sequence>MNLWQKITFALKNNPKGIFIWSLVLVLCIGLFILYRNSGFSLEAFITHLWEQYVEDWGYVILFFWGILEGELGLIFAGLAVHDEKMNLLLAIFVAGLGGFVGDQIYFYIGRLNRRRIQEEFTSQKRKFALAHLLLKKYGWPIIFIQRYMYGMRTIIPMSIGTTRYSSPKFAFINFLSAQVWAGITILLTWYFGEEIFVVLDWFKDHPYLLIPLAICIAGGVWWYFHSQTKKVDKKIAKMERDFKDKGKEKVHFKE</sequence>
<dbReference type="RefSeq" id="WP_104700071.1">
    <property type="nucleotide sequence ID" value="NZ_FZPP01000020.1"/>
</dbReference>
<evidence type="ECO:0000313" key="4">
    <source>
        <dbReference type="Proteomes" id="UP000256599"/>
    </source>
</evidence>
<keyword evidence="1" id="KW-0472">Membrane</keyword>
<evidence type="ECO:0000256" key="1">
    <source>
        <dbReference type="SAM" id="Phobius"/>
    </source>
</evidence>
<name>A0A3D8I248_9HELI</name>
<evidence type="ECO:0000313" key="3">
    <source>
        <dbReference type="EMBL" id="RDU59202.1"/>
    </source>
</evidence>
<dbReference type="EMBL" id="NXLR01000016">
    <property type="protein sequence ID" value="RDU59202.1"/>
    <property type="molecule type" value="Genomic_DNA"/>
</dbReference>
<keyword evidence="4" id="KW-1185">Reference proteome</keyword>